<protein>
    <submittedName>
        <fullName evidence="6">Curved DNA-binding protein</fullName>
    </submittedName>
</protein>
<evidence type="ECO:0000313" key="7">
    <source>
        <dbReference type="Proteomes" id="UP000035170"/>
    </source>
</evidence>
<evidence type="ECO:0000256" key="3">
    <source>
        <dbReference type="ARBA" id="ARBA00023186"/>
    </source>
</evidence>
<accession>A0A0H2MD50</accession>
<dbReference type="PATRIC" id="fig|34073.19.peg.290"/>
<dbReference type="InterPro" id="IPR008971">
    <property type="entry name" value="HSP40/DnaJ_pept-bd"/>
</dbReference>
<sequence>MEFKDYYSALGIDRTASDDEVRKAYRKLARKYHPDVSKEPDAEKRMRDINEANDVLRDKEKRAAYDALADRVARGGHPEGDFQPPPGWDAGFEFHRGPNQGPADHAEFSEFFSSLFGEAERRGAARRNYRARGEDHHAAIEIALEDALNGAEREITLRAQELDAQGRPTLKTRTLSVKIPPGVHPGQFIRLAGQGMPGHGGEPAGDLYLEVRIAPHRLYRIEERDLYMTLPVTPTEAALGAQVKVPVPTGGVVEVTVPRNARSGLKLRLKGRGLAGKQAGDLYLLLEIALPPADNEAARKAYEQLAQASASFNPRQHLGV</sequence>
<keyword evidence="7" id="KW-1185">Reference proteome</keyword>
<proteinExistence type="predicted"/>
<feature type="region of interest" description="Disordered" evidence="4">
    <location>
        <begin position="35"/>
        <end position="55"/>
    </location>
</feature>
<dbReference type="SUPFAM" id="SSF46565">
    <property type="entry name" value="Chaperone J-domain"/>
    <property type="match status" value="1"/>
</dbReference>
<dbReference type="InterPro" id="IPR002939">
    <property type="entry name" value="DnaJ_C"/>
</dbReference>
<keyword evidence="3" id="KW-0143">Chaperone</keyword>
<dbReference type="PANTHER" id="PTHR43096">
    <property type="entry name" value="DNAJ HOMOLOG 1, MITOCHONDRIAL-RELATED"/>
    <property type="match status" value="1"/>
</dbReference>
<dbReference type="Gene3D" id="2.60.260.20">
    <property type="entry name" value="Urease metallochaperone UreE, N-terminal domain"/>
    <property type="match status" value="2"/>
</dbReference>
<dbReference type="CDD" id="cd06257">
    <property type="entry name" value="DnaJ"/>
    <property type="match status" value="1"/>
</dbReference>
<dbReference type="InterPro" id="IPR036869">
    <property type="entry name" value="J_dom_sf"/>
</dbReference>
<dbReference type="AlphaFoldDB" id="A0A0H2MD50"/>
<keyword evidence="1" id="KW-0963">Cytoplasm</keyword>
<dbReference type="CDD" id="cd10747">
    <property type="entry name" value="DnaJ_C"/>
    <property type="match status" value="1"/>
</dbReference>
<evidence type="ECO:0000256" key="2">
    <source>
        <dbReference type="ARBA" id="ARBA00023125"/>
    </source>
</evidence>
<dbReference type="PANTHER" id="PTHR43096:SF52">
    <property type="entry name" value="DNAJ HOMOLOG 1, MITOCHONDRIAL-RELATED"/>
    <property type="match status" value="1"/>
</dbReference>
<dbReference type="EMBL" id="JZWI01000002">
    <property type="protein sequence ID" value="KLN58567.1"/>
    <property type="molecule type" value="Genomic_DNA"/>
</dbReference>
<dbReference type="GO" id="GO:0051082">
    <property type="term" value="F:unfolded protein binding"/>
    <property type="evidence" value="ECO:0007669"/>
    <property type="project" value="InterPro"/>
</dbReference>
<dbReference type="Proteomes" id="UP000035170">
    <property type="component" value="Unassembled WGS sequence"/>
</dbReference>
<dbReference type="PROSITE" id="PS50076">
    <property type="entry name" value="DNAJ_2"/>
    <property type="match status" value="1"/>
</dbReference>
<dbReference type="GO" id="GO:0003677">
    <property type="term" value="F:DNA binding"/>
    <property type="evidence" value="ECO:0007669"/>
    <property type="project" value="UniProtKB-KW"/>
</dbReference>
<name>A0A0H2MD50_VARPD</name>
<dbReference type="SUPFAM" id="SSF49493">
    <property type="entry name" value="HSP40/DnaJ peptide-binding domain"/>
    <property type="match status" value="2"/>
</dbReference>
<dbReference type="PRINTS" id="PR00625">
    <property type="entry name" value="JDOMAIN"/>
</dbReference>
<evidence type="ECO:0000259" key="5">
    <source>
        <dbReference type="PROSITE" id="PS50076"/>
    </source>
</evidence>
<dbReference type="FunFam" id="2.60.260.20:FF:000008">
    <property type="entry name" value="Curved DNA-binding protein"/>
    <property type="match status" value="1"/>
</dbReference>
<comment type="caution">
    <text evidence="6">The sequence shown here is derived from an EMBL/GenBank/DDBJ whole genome shotgun (WGS) entry which is preliminary data.</text>
</comment>
<dbReference type="GO" id="GO:0005737">
    <property type="term" value="C:cytoplasm"/>
    <property type="evidence" value="ECO:0007669"/>
    <property type="project" value="TreeGrafter"/>
</dbReference>
<dbReference type="Pfam" id="PF01556">
    <property type="entry name" value="DnaJ_C"/>
    <property type="match status" value="1"/>
</dbReference>
<evidence type="ECO:0000256" key="1">
    <source>
        <dbReference type="ARBA" id="ARBA00022490"/>
    </source>
</evidence>
<evidence type="ECO:0000313" key="6">
    <source>
        <dbReference type="EMBL" id="KLN58567.1"/>
    </source>
</evidence>
<reference evidence="6 7" key="1">
    <citation type="submission" date="2015-03" db="EMBL/GenBank/DDBJ databases">
        <title>Genome sequence of Variovorax paradoxus TBEA6.</title>
        <authorList>
            <person name="Poehlein A."/>
            <person name="Schuldes J."/>
            <person name="Wuebbeler J.H."/>
            <person name="Hiessl S."/>
            <person name="Steinbuechel A."/>
            <person name="Daniel R."/>
        </authorList>
    </citation>
    <scope>NUCLEOTIDE SEQUENCE [LARGE SCALE GENOMIC DNA]</scope>
    <source>
        <strain evidence="6 7">TBEA6</strain>
    </source>
</reference>
<organism evidence="6 7">
    <name type="scientific">Variovorax paradoxus</name>
    <dbReference type="NCBI Taxonomy" id="34073"/>
    <lineage>
        <taxon>Bacteria</taxon>
        <taxon>Pseudomonadati</taxon>
        <taxon>Pseudomonadota</taxon>
        <taxon>Betaproteobacteria</taxon>
        <taxon>Burkholderiales</taxon>
        <taxon>Comamonadaceae</taxon>
        <taxon>Variovorax</taxon>
    </lineage>
</organism>
<dbReference type="SMART" id="SM00271">
    <property type="entry name" value="DnaJ"/>
    <property type="match status" value="1"/>
</dbReference>
<feature type="domain" description="J" evidence="5">
    <location>
        <begin position="5"/>
        <end position="69"/>
    </location>
</feature>
<dbReference type="Gene3D" id="1.10.287.110">
    <property type="entry name" value="DnaJ domain"/>
    <property type="match status" value="1"/>
</dbReference>
<evidence type="ECO:0000256" key="4">
    <source>
        <dbReference type="SAM" id="MobiDB-lite"/>
    </source>
</evidence>
<gene>
    <name evidence="6" type="primary">cbpA</name>
    <name evidence="6" type="ORF">VPARA_02890</name>
</gene>
<dbReference type="RefSeq" id="WP_047782998.1">
    <property type="nucleotide sequence ID" value="NZ_JZWI01000002.1"/>
</dbReference>
<dbReference type="Pfam" id="PF00226">
    <property type="entry name" value="DnaJ"/>
    <property type="match status" value="1"/>
</dbReference>
<dbReference type="InterPro" id="IPR001623">
    <property type="entry name" value="DnaJ_domain"/>
</dbReference>
<keyword evidence="2 6" id="KW-0238">DNA-binding</keyword>
<dbReference type="GO" id="GO:0042026">
    <property type="term" value="P:protein refolding"/>
    <property type="evidence" value="ECO:0007669"/>
    <property type="project" value="TreeGrafter"/>
</dbReference>